<reference evidence="1 2" key="1">
    <citation type="journal article" date="2015" name="Biotechnol. Biofuels">
        <title>Enhanced degradation of softwood versus hardwood by the white-rot fungus Pycnoporus coccineus.</title>
        <authorList>
            <person name="Couturier M."/>
            <person name="Navarro D."/>
            <person name="Chevret D."/>
            <person name="Henrissat B."/>
            <person name="Piumi F."/>
            <person name="Ruiz-Duenas F.J."/>
            <person name="Martinez A.T."/>
            <person name="Grigoriev I.V."/>
            <person name="Riley R."/>
            <person name="Lipzen A."/>
            <person name="Berrin J.G."/>
            <person name="Master E.R."/>
            <person name="Rosso M.N."/>
        </authorList>
    </citation>
    <scope>NUCLEOTIDE SEQUENCE [LARGE SCALE GENOMIC DNA]</scope>
    <source>
        <strain evidence="1 2">BRFM310</strain>
    </source>
</reference>
<evidence type="ECO:0000313" key="1">
    <source>
        <dbReference type="EMBL" id="OSD02207.1"/>
    </source>
</evidence>
<sequence>MERYCISACSPAEPFSRTVLSLADSASHMTCSRRAKSNVRQMCMSIEISLTVYRLTRAPSMSRPNYRLLYVRTETRSHMFSPLCASRITQRTLALSACSTEIKSALLSPRPGEISSLLFATPSGRHRVQIRTLLSTSYSIHCG</sequence>
<dbReference type="Proteomes" id="UP000193067">
    <property type="component" value="Unassembled WGS sequence"/>
</dbReference>
<proteinExistence type="predicted"/>
<protein>
    <submittedName>
        <fullName evidence="1">Uncharacterized protein</fullName>
    </submittedName>
</protein>
<accession>A0A1Y2IM54</accession>
<dbReference type="AlphaFoldDB" id="A0A1Y2IM54"/>
<evidence type="ECO:0000313" key="2">
    <source>
        <dbReference type="Proteomes" id="UP000193067"/>
    </source>
</evidence>
<name>A0A1Y2IM54_TRAC3</name>
<gene>
    <name evidence="1" type="ORF">PYCCODRAFT_410451</name>
</gene>
<keyword evidence="2" id="KW-1185">Reference proteome</keyword>
<dbReference type="EMBL" id="KZ084106">
    <property type="protein sequence ID" value="OSD02207.1"/>
    <property type="molecule type" value="Genomic_DNA"/>
</dbReference>
<organism evidence="1 2">
    <name type="scientific">Trametes coccinea (strain BRFM310)</name>
    <name type="common">Pycnoporus coccineus</name>
    <dbReference type="NCBI Taxonomy" id="1353009"/>
    <lineage>
        <taxon>Eukaryota</taxon>
        <taxon>Fungi</taxon>
        <taxon>Dikarya</taxon>
        <taxon>Basidiomycota</taxon>
        <taxon>Agaricomycotina</taxon>
        <taxon>Agaricomycetes</taxon>
        <taxon>Polyporales</taxon>
        <taxon>Polyporaceae</taxon>
        <taxon>Trametes</taxon>
    </lineage>
</organism>